<keyword evidence="1" id="KW-0812">Transmembrane</keyword>
<protein>
    <submittedName>
        <fullName evidence="2">Uncharacterized protein</fullName>
    </submittedName>
</protein>
<keyword evidence="1" id="KW-1133">Transmembrane helix</keyword>
<keyword evidence="1" id="KW-0472">Membrane</keyword>
<dbReference type="Proteomes" id="UP000034201">
    <property type="component" value="Unassembled WGS sequence"/>
</dbReference>
<accession>A0A0G1Z274</accession>
<feature type="transmembrane region" description="Helical" evidence="1">
    <location>
        <begin position="17"/>
        <end position="35"/>
    </location>
</feature>
<dbReference type="AlphaFoldDB" id="A0A0G1Z274"/>
<sequence>MGGGDDRNQVIRIAKKIRTVILGGVGVLFPATVFIDSEKEVLRQRSHVDGQGISFLRSAGLRIAFTTAGGDEEPFINVLANRMNSLDSVKSGTWEPVALFKNVAGLGRVHAIADWMNTHDIPWQECVPIWAMIWKITK</sequence>
<proteinExistence type="predicted"/>
<evidence type="ECO:0000256" key="1">
    <source>
        <dbReference type="SAM" id="Phobius"/>
    </source>
</evidence>
<organism evidence="2 3">
    <name type="scientific">Candidatus Adlerbacteria bacterium GW2011_GWC1_50_9</name>
    <dbReference type="NCBI Taxonomy" id="1618608"/>
    <lineage>
        <taxon>Bacteria</taxon>
        <taxon>Candidatus Adleribacteriota</taxon>
    </lineage>
</organism>
<dbReference type="InterPro" id="IPR023214">
    <property type="entry name" value="HAD_sf"/>
</dbReference>
<dbReference type="EMBL" id="LCQQ01000005">
    <property type="protein sequence ID" value="KKW21457.1"/>
    <property type="molecule type" value="Genomic_DNA"/>
</dbReference>
<name>A0A0G1Z274_9BACT</name>
<reference evidence="2 3" key="1">
    <citation type="journal article" date="2015" name="Nature">
        <title>rRNA introns, odd ribosomes, and small enigmatic genomes across a large radiation of phyla.</title>
        <authorList>
            <person name="Brown C.T."/>
            <person name="Hug L.A."/>
            <person name="Thomas B.C."/>
            <person name="Sharon I."/>
            <person name="Castelle C.J."/>
            <person name="Singh A."/>
            <person name="Wilkins M.J."/>
            <person name="Williams K.H."/>
            <person name="Banfield J.F."/>
        </authorList>
    </citation>
    <scope>NUCLEOTIDE SEQUENCE [LARGE SCALE GENOMIC DNA]</scope>
</reference>
<comment type="caution">
    <text evidence="2">The sequence shown here is derived from an EMBL/GenBank/DDBJ whole genome shotgun (WGS) entry which is preliminary data.</text>
</comment>
<evidence type="ECO:0000313" key="3">
    <source>
        <dbReference type="Proteomes" id="UP000034201"/>
    </source>
</evidence>
<evidence type="ECO:0000313" key="2">
    <source>
        <dbReference type="EMBL" id="KKW21457.1"/>
    </source>
</evidence>
<dbReference type="Gene3D" id="3.40.50.1000">
    <property type="entry name" value="HAD superfamily/HAD-like"/>
    <property type="match status" value="1"/>
</dbReference>
<gene>
    <name evidence="2" type="ORF">UY61_C0005G0008</name>
</gene>